<feature type="non-terminal residue" evidence="4">
    <location>
        <position position="179"/>
    </location>
</feature>
<dbReference type="Gene3D" id="1.10.510.10">
    <property type="entry name" value="Transferase(Phosphotransferase) domain 1"/>
    <property type="match status" value="1"/>
</dbReference>
<feature type="non-terminal residue" evidence="4">
    <location>
        <position position="1"/>
    </location>
</feature>
<sequence length="179" mass="20463">DNNYMIVMQYAKQGSLRKLLDSKYNELDWDSKIANLYYIASGLHAIHKAKLVHKDLHSGNIVNQDIFSSFITDFGLCKPVSQDSNSKELFGVLPYIAPEVLYGEKYTQKSDIYSFGIIMSEVFTGHPPYYNISHDYILALEICKGQRPKIECKVPQLLLDLMNKCLDAKSYNRPTAEEL</sequence>
<dbReference type="Proteomes" id="UP000266673">
    <property type="component" value="Unassembled WGS sequence"/>
</dbReference>
<comment type="caution">
    <text evidence="4">The sequence shown here is derived from an EMBL/GenBank/DDBJ whole genome shotgun (WGS) entry which is preliminary data.</text>
</comment>
<evidence type="ECO:0000256" key="2">
    <source>
        <dbReference type="ARBA" id="ARBA00022840"/>
    </source>
</evidence>
<dbReference type="InterPro" id="IPR000719">
    <property type="entry name" value="Prot_kinase_dom"/>
</dbReference>
<dbReference type="PRINTS" id="PR00109">
    <property type="entry name" value="TYRKINASE"/>
</dbReference>
<dbReference type="InterPro" id="IPR051681">
    <property type="entry name" value="Ser/Thr_Kinases-Pseudokinases"/>
</dbReference>
<keyword evidence="4" id="KW-0808">Transferase</keyword>
<name>A0A397U7B1_9GLOM</name>
<evidence type="ECO:0000256" key="1">
    <source>
        <dbReference type="ARBA" id="ARBA00022741"/>
    </source>
</evidence>
<evidence type="ECO:0000313" key="4">
    <source>
        <dbReference type="EMBL" id="RIB06120.1"/>
    </source>
</evidence>
<keyword evidence="4" id="KW-0418">Kinase</keyword>
<dbReference type="EMBL" id="QKWP01001866">
    <property type="protein sequence ID" value="RIB06120.1"/>
    <property type="molecule type" value="Genomic_DNA"/>
</dbReference>
<dbReference type="AlphaFoldDB" id="A0A397U7B1"/>
<proteinExistence type="predicted"/>
<keyword evidence="2" id="KW-0067">ATP-binding</keyword>
<evidence type="ECO:0000259" key="3">
    <source>
        <dbReference type="PROSITE" id="PS50011"/>
    </source>
</evidence>
<gene>
    <name evidence="4" type="ORF">C2G38_1893580</name>
</gene>
<dbReference type="SUPFAM" id="SSF56112">
    <property type="entry name" value="Protein kinase-like (PK-like)"/>
    <property type="match status" value="1"/>
</dbReference>
<organism evidence="4 5">
    <name type="scientific">Gigaspora rosea</name>
    <dbReference type="NCBI Taxonomy" id="44941"/>
    <lineage>
        <taxon>Eukaryota</taxon>
        <taxon>Fungi</taxon>
        <taxon>Fungi incertae sedis</taxon>
        <taxon>Mucoromycota</taxon>
        <taxon>Glomeromycotina</taxon>
        <taxon>Glomeromycetes</taxon>
        <taxon>Diversisporales</taxon>
        <taxon>Gigasporaceae</taxon>
        <taxon>Gigaspora</taxon>
    </lineage>
</organism>
<dbReference type="OrthoDB" id="544350at2759"/>
<protein>
    <submittedName>
        <fullName evidence="4">Kinase-like domain-containing protein</fullName>
    </submittedName>
</protein>
<keyword evidence="1" id="KW-0547">Nucleotide-binding</keyword>
<dbReference type="PANTHER" id="PTHR44329">
    <property type="entry name" value="SERINE/THREONINE-PROTEIN KINASE TNNI3K-RELATED"/>
    <property type="match status" value="1"/>
</dbReference>
<dbReference type="Pfam" id="PF07714">
    <property type="entry name" value="PK_Tyr_Ser-Thr"/>
    <property type="match status" value="1"/>
</dbReference>
<dbReference type="GO" id="GO:0005524">
    <property type="term" value="F:ATP binding"/>
    <property type="evidence" value="ECO:0007669"/>
    <property type="project" value="UniProtKB-KW"/>
</dbReference>
<evidence type="ECO:0000313" key="5">
    <source>
        <dbReference type="Proteomes" id="UP000266673"/>
    </source>
</evidence>
<feature type="domain" description="Protein kinase" evidence="3">
    <location>
        <begin position="1"/>
        <end position="179"/>
    </location>
</feature>
<dbReference type="PROSITE" id="PS50011">
    <property type="entry name" value="PROTEIN_KINASE_DOM"/>
    <property type="match status" value="1"/>
</dbReference>
<dbReference type="STRING" id="44941.A0A397U7B1"/>
<accession>A0A397U7B1</accession>
<reference evidence="4 5" key="1">
    <citation type="submission" date="2018-06" db="EMBL/GenBank/DDBJ databases">
        <title>Comparative genomics reveals the genomic features of Rhizophagus irregularis, R. cerebriforme, R. diaphanum and Gigaspora rosea, and their symbiotic lifestyle signature.</title>
        <authorList>
            <person name="Morin E."/>
            <person name="San Clemente H."/>
            <person name="Chen E.C.H."/>
            <person name="De La Providencia I."/>
            <person name="Hainaut M."/>
            <person name="Kuo A."/>
            <person name="Kohler A."/>
            <person name="Murat C."/>
            <person name="Tang N."/>
            <person name="Roy S."/>
            <person name="Loubradou J."/>
            <person name="Henrissat B."/>
            <person name="Grigoriev I.V."/>
            <person name="Corradi N."/>
            <person name="Roux C."/>
            <person name="Martin F.M."/>
        </authorList>
    </citation>
    <scope>NUCLEOTIDE SEQUENCE [LARGE SCALE GENOMIC DNA]</scope>
    <source>
        <strain evidence="4 5">DAOM 194757</strain>
    </source>
</reference>
<dbReference type="GO" id="GO:0004674">
    <property type="term" value="F:protein serine/threonine kinase activity"/>
    <property type="evidence" value="ECO:0007669"/>
    <property type="project" value="TreeGrafter"/>
</dbReference>
<dbReference type="InterPro" id="IPR011009">
    <property type="entry name" value="Kinase-like_dom_sf"/>
</dbReference>
<dbReference type="InterPro" id="IPR001245">
    <property type="entry name" value="Ser-Thr/Tyr_kinase_cat_dom"/>
</dbReference>
<keyword evidence="5" id="KW-1185">Reference proteome</keyword>
<dbReference type="PANTHER" id="PTHR44329:SF298">
    <property type="entry name" value="MIXED LINEAGE KINASE DOMAIN-LIKE PROTEIN"/>
    <property type="match status" value="1"/>
</dbReference>